<feature type="compositionally biased region" description="Basic residues" evidence="1">
    <location>
        <begin position="156"/>
        <end position="166"/>
    </location>
</feature>
<organism evidence="2 3">
    <name type="scientific">Aspergillus pseudoustus</name>
    <dbReference type="NCBI Taxonomy" id="1810923"/>
    <lineage>
        <taxon>Eukaryota</taxon>
        <taxon>Fungi</taxon>
        <taxon>Dikarya</taxon>
        <taxon>Ascomycota</taxon>
        <taxon>Pezizomycotina</taxon>
        <taxon>Eurotiomycetes</taxon>
        <taxon>Eurotiomycetidae</taxon>
        <taxon>Eurotiales</taxon>
        <taxon>Aspergillaceae</taxon>
        <taxon>Aspergillus</taxon>
        <taxon>Aspergillus subgen. Nidulantes</taxon>
    </lineage>
</organism>
<dbReference type="Pfam" id="PF11951">
    <property type="entry name" value="Fungal_trans_2"/>
    <property type="match status" value="1"/>
</dbReference>
<proteinExistence type="predicted"/>
<dbReference type="InterPro" id="IPR021858">
    <property type="entry name" value="Fun_TF"/>
</dbReference>
<feature type="region of interest" description="Disordered" evidence="1">
    <location>
        <begin position="124"/>
        <end position="202"/>
    </location>
</feature>
<evidence type="ECO:0000313" key="2">
    <source>
        <dbReference type="EMBL" id="KAL2832348.1"/>
    </source>
</evidence>
<dbReference type="Proteomes" id="UP001610446">
    <property type="component" value="Unassembled WGS sequence"/>
</dbReference>
<gene>
    <name evidence="2" type="ORF">BJY01DRAFT_101126</name>
</gene>
<feature type="region of interest" description="Disordered" evidence="1">
    <location>
        <begin position="1"/>
        <end position="88"/>
    </location>
</feature>
<feature type="compositionally biased region" description="Polar residues" evidence="1">
    <location>
        <begin position="20"/>
        <end position="39"/>
    </location>
</feature>
<dbReference type="PANTHER" id="PTHR37540">
    <property type="entry name" value="TRANSCRIPTION FACTOR (ACR-2), PUTATIVE-RELATED-RELATED"/>
    <property type="match status" value="1"/>
</dbReference>
<keyword evidence="3" id="KW-1185">Reference proteome</keyword>
<evidence type="ECO:0008006" key="4">
    <source>
        <dbReference type="Google" id="ProtNLM"/>
    </source>
</evidence>
<sequence>MGESEDKESGLAKRLGNPLIRSSTKVDGSASGASTTTREPSAAQQRRSASTASKPAETNQQSKSKSFEFVLVTDTESRRQVRRHAMRQYMHQRRLDSIARLGAPRVPATGWTARPASDASILQAPGEQASDTPSDVPRQQEERSPSTDETIPPKNTKGKGPSRRVLPKPQPVKREDTNNALVRKPQPNYSGDPKAMPEKGAMRDPFDTYPMAITDVDHELVKHFVVTYPSMMYKFIDSAANNLNPMQEIFRRMALHDVVPFQAMLAIASKHRAGVEGKADSIESLTHKMRALRLMNERIQVDSEGRNDGTLYAIATMAVIEKWSKDASIERMHFRGLAAMIRNRGGIQGIHRSSPFLKKVLFWVDFSCAPKAIVGTALPWTSAFPDSPPTGFDFINPDLHLAIPHGLAASDNTEIYCDQFRACEDFLRFFRHLHALELVALNSHSTLASTDTHRRKSFVPGTKLHSIITYLPDYDHGIRDIRFIDEYTCIGCLLFLGVALYHSYSTSSPFDPYLLWLETEVDILNPYENPSITSILWLFLQHGGFVAGEQPPSDSGARCWVVSRMVRIAKHLEWARHGQIWDSLRQVLIDFLLTQQECALCEETVDAEALAARARKRYFHRSGEYFWDEDELRREILEVKVPVQMELGQDSSSLVEELNVPIMT</sequence>
<comment type="caution">
    <text evidence="2">The sequence shown here is derived from an EMBL/GenBank/DDBJ whole genome shotgun (WGS) entry which is preliminary data.</text>
</comment>
<accession>A0ABR4IZX3</accession>
<evidence type="ECO:0000313" key="3">
    <source>
        <dbReference type="Proteomes" id="UP001610446"/>
    </source>
</evidence>
<dbReference type="EMBL" id="JBFXLU010000261">
    <property type="protein sequence ID" value="KAL2832348.1"/>
    <property type="molecule type" value="Genomic_DNA"/>
</dbReference>
<protein>
    <recommendedName>
        <fullName evidence="4">Fungal-specific transcription factor domain-containing protein</fullName>
    </recommendedName>
</protein>
<reference evidence="2 3" key="1">
    <citation type="submission" date="2024-07" db="EMBL/GenBank/DDBJ databases">
        <title>Section-level genome sequencing and comparative genomics of Aspergillus sections Usti and Cavernicolus.</title>
        <authorList>
            <consortium name="Lawrence Berkeley National Laboratory"/>
            <person name="Nybo J.L."/>
            <person name="Vesth T.C."/>
            <person name="Theobald S."/>
            <person name="Frisvad J.C."/>
            <person name="Larsen T.O."/>
            <person name="Kjaerboelling I."/>
            <person name="Rothschild-Mancinelli K."/>
            <person name="Lyhne E.K."/>
            <person name="Kogle M.E."/>
            <person name="Barry K."/>
            <person name="Clum A."/>
            <person name="Na H."/>
            <person name="Ledsgaard L."/>
            <person name="Lin J."/>
            <person name="Lipzen A."/>
            <person name="Kuo A."/>
            <person name="Riley R."/>
            <person name="Mondo S."/>
            <person name="Labutti K."/>
            <person name="Haridas S."/>
            <person name="Pangalinan J."/>
            <person name="Salamov A.A."/>
            <person name="Simmons B.A."/>
            <person name="Magnuson J.K."/>
            <person name="Chen J."/>
            <person name="Drula E."/>
            <person name="Henrissat B."/>
            <person name="Wiebenga A."/>
            <person name="Lubbers R.J."/>
            <person name="Gomes A.C."/>
            <person name="Makela M.R."/>
            <person name="Stajich J."/>
            <person name="Grigoriev I.V."/>
            <person name="Mortensen U.H."/>
            <person name="De Vries R.P."/>
            <person name="Baker S.E."/>
            <person name="Andersen M.R."/>
        </authorList>
    </citation>
    <scope>NUCLEOTIDE SEQUENCE [LARGE SCALE GENOMIC DNA]</scope>
    <source>
        <strain evidence="2 3">CBS 123904</strain>
    </source>
</reference>
<name>A0ABR4IZX3_9EURO</name>
<feature type="compositionally biased region" description="Low complexity" evidence="1">
    <location>
        <begin position="41"/>
        <end position="53"/>
    </location>
</feature>
<evidence type="ECO:0000256" key="1">
    <source>
        <dbReference type="SAM" id="MobiDB-lite"/>
    </source>
</evidence>
<dbReference type="PANTHER" id="PTHR37540:SF10">
    <property type="entry name" value="SIGMA-70 REGION 2 FAMILY PROTEIN"/>
    <property type="match status" value="1"/>
</dbReference>